<dbReference type="RefSeq" id="WP_141024606.1">
    <property type="nucleotide sequence ID" value="NZ_JAETZJ010000002.1"/>
</dbReference>
<dbReference type="EMBL" id="CP074615">
    <property type="protein sequence ID" value="QVP91799.1"/>
    <property type="molecule type" value="Genomic_DNA"/>
</dbReference>
<proteinExistence type="predicted"/>
<gene>
    <name evidence="1" type="ORF">CAC56_06450</name>
</gene>
<protein>
    <submittedName>
        <fullName evidence="1">Uncharacterized protein</fullName>
    </submittedName>
</protein>
<reference evidence="1" key="1">
    <citation type="submission" date="2019-07" db="EMBL/GenBank/DDBJ databases">
        <authorList>
            <consortium name="GenomeTrakr network: Whole genome sequencing for foodborne pathogen traceback"/>
        </authorList>
    </citation>
    <scope>NUCLEOTIDE SEQUENCE</scope>
    <source>
        <strain evidence="1">SGSC 2187</strain>
    </source>
</reference>
<accession>A0A8E6JRJ5</accession>
<name>A0A8E6JRJ5_SALTM</name>
<organism evidence="1">
    <name type="scientific">Salmonella typhimurium</name>
    <dbReference type="NCBI Taxonomy" id="90371"/>
    <lineage>
        <taxon>Bacteria</taxon>
        <taxon>Pseudomonadati</taxon>
        <taxon>Pseudomonadota</taxon>
        <taxon>Gammaproteobacteria</taxon>
        <taxon>Enterobacterales</taxon>
        <taxon>Enterobacteriaceae</taxon>
        <taxon>Salmonella</taxon>
    </lineage>
</organism>
<sequence length="124" mass="14313">MSKSLEKLAVQQFQLTVEIKRLRSLSGSHLEKCMDSPCDGPLLSTVRNKICHCHVEAARDDFDALKPKSHEDEYYPFEELLSEYCCEHCNEWHRIQRKEILPLKLKLRSVRAAITKAGKKLATT</sequence>
<reference evidence="1" key="2">
    <citation type="submission" date="2021-05" db="EMBL/GenBank/DDBJ databases">
        <title>Whole genome PacBio Sequel sequence of Salmonella enterica subsp. enterica.</title>
        <authorList>
            <person name="Hoffmann M."/>
            <person name="Balkey M."/>
            <person name="Luo Y."/>
        </authorList>
    </citation>
    <scope>NUCLEOTIDE SEQUENCE</scope>
    <source>
        <strain evidence="1">SGSC 2187</strain>
    </source>
</reference>
<evidence type="ECO:0000313" key="1">
    <source>
        <dbReference type="EMBL" id="QVP91799.1"/>
    </source>
</evidence>
<dbReference type="AlphaFoldDB" id="A0A8E6JRJ5"/>